<comment type="caution">
    <text evidence="1">The sequence shown here is derived from an EMBL/GenBank/DDBJ whole genome shotgun (WGS) entry which is preliminary data.</text>
</comment>
<sequence>MNNLQDRGSGRNIFKVELQVKGEIFIFDDIAGEHYRKIVFEFDYENGQVRMISDNSSSLNLSNDWNIACKDL</sequence>
<proteinExistence type="predicted"/>
<accession>A0A7X0SC69</accession>
<name>A0A7X0SC69_9CLOT</name>
<organism evidence="1 2">
    <name type="scientific">Clostridium gasigenes</name>
    <dbReference type="NCBI Taxonomy" id="94869"/>
    <lineage>
        <taxon>Bacteria</taxon>
        <taxon>Bacillati</taxon>
        <taxon>Bacillota</taxon>
        <taxon>Clostridia</taxon>
        <taxon>Eubacteriales</taxon>
        <taxon>Clostridiaceae</taxon>
        <taxon>Clostridium</taxon>
    </lineage>
</organism>
<gene>
    <name evidence="1" type="ORF">H7E68_09040</name>
</gene>
<reference evidence="1 2" key="1">
    <citation type="submission" date="2020-08" db="EMBL/GenBank/DDBJ databases">
        <title>Clostridia isolated from Swiss meat.</title>
        <authorList>
            <person name="Wambui J."/>
            <person name="Stevens M.J.A."/>
            <person name="Stephan R."/>
        </authorList>
    </citation>
    <scope>NUCLEOTIDE SEQUENCE [LARGE SCALE GENOMIC DNA]</scope>
    <source>
        <strain evidence="1 2">CM001</strain>
    </source>
</reference>
<evidence type="ECO:0000313" key="2">
    <source>
        <dbReference type="Proteomes" id="UP000585258"/>
    </source>
</evidence>
<dbReference type="RefSeq" id="WP_185164341.1">
    <property type="nucleotide sequence ID" value="NZ_JACKWY010000004.1"/>
</dbReference>
<protein>
    <submittedName>
        <fullName evidence="1">Uncharacterized protein</fullName>
    </submittedName>
</protein>
<dbReference type="AlphaFoldDB" id="A0A7X0SC69"/>
<dbReference type="Proteomes" id="UP000585258">
    <property type="component" value="Unassembled WGS sequence"/>
</dbReference>
<evidence type="ECO:0000313" key="1">
    <source>
        <dbReference type="EMBL" id="MBB6714874.1"/>
    </source>
</evidence>
<dbReference type="EMBL" id="JACKWY010000004">
    <property type="protein sequence ID" value="MBB6714874.1"/>
    <property type="molecule type" value="Genomic_DNA"/>
</dbReference>